<sequence length="284" mass="33057">MINKENIDNLVSFINQEIIEKLGDKTEALYLVGSYASGNISLNRPDINWLLIHKDPVEDESRWVIGEIFTEAIDKFINQFVVRPELRPFKFSYPIKRGEDVFINLSIVTDAPSAQEFIHKNSFLPEYVFEGFKSSRKLVFGNDLLKNISFEVNKNNIWSLAMEKIISHKVQLDRIPLTYHLQKDVDLVYNEALSHGKNLLYFAVELLMSEEELKEKKYIEIFQDKNSMQSFLTSKYAKFSSLSQTIYDAKDNYEKFKSDKDKAKEVYLAASKIADIMFEILFAK</sequence>
<gene>
    <name evidence="1" type="ORF">GYA37_03185</name>
</gene>
<reference evidence="1 2" key="1">
    <citation type="journal article" date="2020" name="Biotechnol. Biofuels">
        <title>New insights from the biogas microbiome by comprehensive genome-resolved metagenomics of nearly 1600 species originating from multiple anaerobic digesters.</title>
        <authorList>
            <person name="Campanaro S."/>
            <person name="Treu L."/>
            <person name="Rodriguez-R L.M."/>
            <person name="Kovalovszki A."/>
            <person name="Ziels R.M."/>
            <person name="Maus I."/>
            <person name="Zhu X."/>
            <person name="Kougias P.G."/>
            <person name="Basile A."/>
            <person name="Luo G."/>
            <person name="Schluter A."/>
            <person name="Konstantinidis K.T."/>
            <person name="Angelidaki I."/>
        </authorList>
    </citation>
    <scope>NUCLEOTIDE SEQUENCE [LARGE SCALE GENOMIC DNA]</scope>
    <source>
        <strain evidence="1">AS27yjCOA_202</strain>
    </source>
</reference>
<proteinExistence type="predicted"/>
<evidence type="ECO:0000313" key="2">
    <source>
        <dbReference type="Proteomes" id="UP000590542"/>
    </source>
</evidence>
<organism evidence="1 2">
    <name type="scientific">candidate division WWE3 bacterium</name>
    <dbReference type="NCBI Taxonomy" id="2053526"/>
    <lineage>
        <taxon>Bacteria</taxon>
        <taxon>Katanobacteria</taxon>
    </lineage>
</organism>
<evidence type="ECO:0008006" key="3">
    <source>
        <dbReference type="Google" id="ProtNLM"/>
    </source>
</evidence>
<protein>
    <recommendedName>
        <fullName evidence="3">Nucleotidyltransferase domain-containing protein</fullName>
    </recommendedName>
</protein>
<name>A0A7X9E7F7_UNCKA</name>
<comment type="caution">
    <text evidence="1">The sequence shown here is derived from an EMBL/GenBank/DDBJ whole genome shotgun (WGS) entry which is preliminary data.</text>
</comment>
<dbReference type="AlphaFoldDB" id="A0A7X9E7F7"/>
<dbReference type="EMBL" id="JAAZNV010000011">
    <property type="protein sequence ID" value="NMB91824.1"/>
    <property type="molecule type" value="Genomic_DNA"/>
</dbReference>
<accession>A0A7X9E7F7</accession>
<evidence type="ECO:0000313" key="1">
    <source>
        <dbReference type="EMBL" id="NMB91824.1"/>
    </source>
</evidence>
<dbReference type="Proteomes" id="UP000590542">
    <property type="component" value="Unassembled WGS sequence"/>
</dbReference>